<feature type="region of interest" description="Disordered" evidence="1">
    <location>
        <begin position="54"/>
        <end position="116"/>
    </location>
</feature>
<protein>
    <recommendedName>
        <fullName evidence="3">LytR/CpsA/Psr regulator C-terminal domain-containing protein</fullName>
    </recommendedName>
</protein>
<gene>
    <name evidence="4" type="ordered locus">Acel_0098</name>
</gene>
<dbReference type="InParanoid" id="A0LR14"/>
<evidence type="ECO:0000259" key="3">
    <source>
        <dbReference type="Pfam" id="PF13399"/>
    </source>
</evidence>
<dbReference type="AlphaFoldDB" id="A0LR14"/>
<dbReference type="Proteomes" id="UP000008221">
    <property type="component" value="Chromosome"/>
</dbReference>
<proteinExistence type="predicted"/>
<dbReference type="KEGG" id="ace:Acel_0098"/>
<dbReference type="STRING" id="351607.Acel_0098"/>
<feature type="compositionally biased region" description="Basic residues" evidence="1">
    <location>
        <begin position="16"/>
        <end position="25"/>
    </location>
</feature>
<dbReference type="Gene3D" id="3.30.70.2390">
    <property type="match status" value="1"/>
</dbReference>
<name>A0LR14_ACIC1</name>
<reference evidence="4 5" key="1">
    <citation type="journal article" date="2009" name="Genome Res.">
        <title>Complete genome of the cellulolytic thermophile Acidothermus cellulolyticus 11B provides insights into its ecophysiological and evolutionary adaptations.</title>
        <authorList>
            <person name="Barabote R.D."/>
            <person name="Xie G."/>
            <person name="Leu D.H."/>
            <person name="Normand P."/>
            <person name="Necsulea A."/>
            <person name="Daubin V."/>
            <person name="Medigue C."/>
            <person name="Adney W.S."/>
            <person name="Xu X.C."/>
            <person name="Lapidus A."/>
            <person name="Parales R.E."/>
            <person name="Detter C."/>
            <person name="Pujic P."/>
            <person name="Bruce D."/>
            <person name="Lavire C."/>
            <person name="Challacombe J.F."/>
            <person name="Brettin T.S."/>
            <person name="Berry A.M."/>
        </authorList>
    </citation>
    <scope>NUCLEOTIDE SEQUENCE [LARGE SCALE GENOMIC DNA]</scope>
    <source>
        <strain evidence="5">ATCC 43068 / DSM 8971 / 11B</strain>
    </source>
</reference>
<dbReference type="EMBL" id="CP000481">
    <property type="protein sequence ID" value="ABK51874.1"/>
    <property type="molecule type" value="Genomic_DNA"/>
</dbReference>
<dbReference type="InterPro" id="IPR027381">
    <property type="entry name" value="LytR/CpsA/Psr_C"/>
</dbReference>
<keyword evidence="2" id="KW-1133">Transmembrane helix</keyword>
<feature type="domain" description="LytR/CpsA/Psr regulator C-terminal" evidence="3">
    <location>
        <begin position="121"/>
        <end position="205"/>
    </location>
</feature>
<evidence type="ECO:0000313" key="5">
    <source>
        <dbReference type="Proteomes" id="UP000008221"/>
    </source>
</evidence>
<evidence type="ECO:0000256" key="2">
    <source>
        <dbReference type="SAM" id="Phobius"/>
    </source>
</evidence>
<dbReference type="Pfam" id="PF13399">
    <property type="entry name" value="LytR_C"/>
    <property type="match status" value="1"/>
</dbReference>
<keyword evidence="2" id="KW-0472">Membrane</keyword>
<accession>A0LR14</accession>
<keyword evidence="5" id="KW-1185">Reference proteome</keyword>
<sequence>MARLSQPPGVPPRSGGAHRARPTGHRGRRLLGSFLAVAIAGFGVWAALTWRNPSRPAESAATRPASATSASAISSAALRSTGPTPSPTAGSSTSEASTATPSSADSTVPSSPSVSMTRPVVDVLNNSRIRGLAAKAAKDVQAAGWTIGTVGNYSAHVLPATTVFYPAGERDAAEQLAAEFHIRQLSPADPQMSGAHLTLVVTRDWDTLGG</sequence>
<dbReference type="eggNOG" id="ENOG50330SA">
    <property type="taxonomic scope" value="Bacteria"/>
</dbReference>
<feature type="transmembrane region" description="Helical" evidence="2">
    <location>
        <begin position="30"/>
        <end position="50"/>
    </location>
</feature>
<dbReference type="HOGENOM" id="CLU_1307906_0_0_11"/>
<evidence type="ECO:0000256" key="1">
    <source>
        <dbReference type="SAM" id="MobiDB-lite"/>
    </source>
</evidence>
<organism evidence="4 5">
    <name type="scientific">Acidothermus cellulolyticus (strain ATCC 43068 / DSM 8971 / 11B)</name>
    <dbReference type="NCBI Taxonomy" id="351607"/>
    <lineage>
        <taxon>Bacteria</taxon>
        <taxon>Bacillati</taxon>
        <taxon>Actinomycetota</taxon>
        <taxon>Actinomycetes</taxon>
        <taxon>Acidothermales</taxon>
        <taxon>Acidothermaceae</taxon>
        <taxon>Acidothermus</taxon>
    </lineage>
</organism>
<keyword evidence="2" id="KW-0812">Transmembrane</keyword>
<evidence type="ECO:0000313" key="4">
    <source>
        <dbReference type="EMBL" id="ABK51874.1"/>
    </source>
</evidence>
<feature type="region of interest" description="Disordered" evidence="1">
    <location>
        <begin position="1"/>
        <end position="25"/>
    </location>
</feature>